<keyword evidence="4" id="KW-1185">Reference proteome</keyword>
<comment type="caution">
    <text evidence="3">The sequence shown here is derived from an EMBL/GenBank/DDBJ whole genome shotgun (WGS) entry which is preliminary data.</text>
</comment>
<keyword evidence="1" id="KW-0472">Membrane</keyword>
<dbReference type="EMBL" id="JAINWA010000001">
    <property type="protein sequence ID" value="MCD1654283.1"/>
    <property type="molecule type" value="Genomic_DNA"/>
</dbReference>
<name>A0AAE3JIG8_9SPIR</name>
<proteinExistence type="predicted"/>
<dbReference type="AlphaFoldDB" id="A0AAE3JIG8"/>
<evidence type="ECO:0000256" key="2">
    <source>
        <dbReference type="SAM" id="SignalP"/>
    </source>
</evidence>
<dbReference type="Gene3D" id="3.40.50.10610">
    <property type="entry name" value="ABC-type transport auxiliary lipoprotein component"/>
    <property type="match status" value="1"/>
</dbReference>
<organism evidence="3 4">
    <name type="scientific">Teretinema zuelzerae</name>
    <dbReference type="NCBI Taxonomy" id="156"/>
    <lineage>
        <taxon>Bacteria</taxon>
        <taxon>Pseudomonadati</taxon>
        <taxon>Spirochaetota</taxon>
        <taxon>Spirochaetia</taxon>
        <taxon>Spirochaetales</taxon>
        <taxon>Treponemataceae</taxon>
        <taxon>Teretinema</taxon>
    </lineage>
</organism>
<dbReference type="Proteomes" id="UP001198163">
    <property type="component" value="Unassembled WGS sequence"/>
</dbReference>
<protein>
    <submittedName>
        <fullName evidence="3">CsgG/HfaB family protein</fullName>
    </submittedName>
</protein>
<feature type="chain" id="PRO_5042288629" evidence="2">
    <location>
        <begin position="21"/>
        <end position="306"/>
    </location>
</feature>
<keyword evidence="1" id="KW-1133">Transmembrane helix</keyword>
<dbReference type="Pfam" id="PF03783">
    <property type="entry name" value="CsgG"/>
    <property type="match status" value="1"/>
</dbReference>
<feature type="signal peptide" evidence="2">
    <location>
        <begin position="1"/>
        <end position="20"/>
    </location>
</feature>
<accession>A0AAE3JIG8</accession>
<dbReference type="GO" id="GO:0030288">
    <property type="term" value="C:outer membrane-bounded periplasmic space"/>
    <property type="evidence" value="ECO:0007669"/>
    <property type="project" value="InterPro"/>
</dbReference>
<dbReference type="InterPro" id="IPR005534">
    <property type="entry name" value="Curli_assmbl/transp-comp_CsgG"/>
</dbReference>
<keyword evidence="1" id="KW-0812">Transmembrane</keyword>
<keyword evidence="2" id="KW-0732">Signal</keyword>
<evidence type="ECO:0000313" key="4">
    <source>
        <dbReference type="Proteomes" id="UP001198163"/>
    </source>
</evidence>
<feature type="transmembrane region" description="Helical" evidence="1">
    <location>
        <begin position="240"/>
        <end position="258"/>
    </location>
</feature>
<gene>
    <name evidence="3" type="ORF">K7J14_06145</name>
</gene>
<reference evidence="3" key="1">
    <citation type="submission" date="2021-08" db="EMBL/GenBank/DDBJ databases">
        <title>Comparative analyses of Brucepasteria parasyntrophica and Teretinema zuelzerae.</title>
        <authorList>
            <person name="Song Y."/>
            <person name="Brune A."/>
        </authorList>
    </citation>
    <scope>NUCLEOTIDE SEQUENCE</scope>
    <source>
        <strain evidence="3">DSM 1903</strain>
    </source>
</reference>
<evidence type="ECO:0000256" key="1">
    <source>
        <dbReference type="SAM" id="Phobius"/>
    </source>
</evidence>
<evidence type="ECO:0000313" key="3">
    <source>
        <dbReference type="EMBL" id="MCD1654283.1"/>
    </source>
</evidence>
<sequence>MAKKILLLCLSGLLSLSVFAAGKSFRLDDGIAEISGKLSGRLPAGTKIVIYDISASTQEASSYVIDGLTLELLELGSLRIVDRENIAKVRAELSFQMSGDVSDDSAQRLGAMLGAETLVTGSLDKLSGGYRLSLKAIQVETSEIQYMGTVNIAATDETETLLGQVNPRKSAAASVGSAARSVADFSGRLICSSVNFFFGIGSYMQGDFSGGRRVMFWELATAGVFAWGASKNDAGEDGSFLMMAGGVGFAATVAYAFVRPWRYKRDPSMALVTPGISFGSSPLNLRPASPREKKPLPVSLNLTVRY</sequence>
<dbReference type="RefSeq" id="WP_230754364.1">
    <property type="nucleotide sequence ID" value="NZ_JAINWA010000001.1"/>
</dbReference>